<keyword evidence="2" id="KW-1185">Reference proteome</keyword>
<evidence type="ECO:0000313" key="3">
    <source>
        <dbReference type="RefSeq" id="XP_014664916.1"/>
    </source>
</evidence>
<dbReference type="Gene3D" id="1.10.510.10">
    <property type="entry name" value="Transferase(Phosphotransferase) domain 1"/>
    <property type="match status" value="1"/>
</dbReference>
<dbReference type="RefSeq" id="XP_014664916.1">
    <property type="nucleotide sequence ID" value="XM_014809430.1"/>
</dbReference>
<evidence type="ECO:0000256" key="1">
    <source>
        <dbReference type="SAM" id="MobiDB-lite"/>
    </source>
</evidence>
<reference evidence="3" key="1">
    <citation type="submission" date="2025-08" db="UniProtKB">
        <authorList>
            <consortium name="RefSeq"/>
        </authorList>
    </citation>
    <scope>IDENTIFICATION</scope>
</reference>
<sequence length="316" mass="34543">MKAFKQILVSVDDSRPARVTTRTMEDADHPMWQRSTADPEQHRGKARLCSADDPPLYPFESNVKTASACEEPDLISIRNGRYGYGGVAHSRFPPSDSCPALSYTHPAQPVTQISHSSSSNRINDSARQASPPTAKEVRRDGHEHITSSAATKNRWPRQWKHVAFASITDESTENTSCSSLEKMHGDAGDRSSIVAEETTHLLSSGKMENPVFTEESVSSTATPPTTSAMVTLHNDGARATADRTTPDSGVQGLLHVDTEKDTIRAGSASSLLELPDGLTHEERQLEILRDVIRKCTNPDPCERPTAAEVLNMLNFV</sequence>
<dbReference type="SUPFAM" id="SSF56112">
    <property type="entry name" value="Protein kinase-like (PK-like)"/>
    <property type="match status" value="1"/>
</dbReference>
<organism evidence="2 3">
    <name type="scientific">Priapulus caudatus</name>
    <name type="common">Priapulid worm</name>
    <dbReference type="NCBI Taxonomy" id="37621"/>
    <lineage>
        <taxon>Eukaryota</taxon>
        <taxon>Metazoa</taxon>
        <taxon>Ecdysozoa</taxon>
        <taxon>Scalidophora</taxon>
        <taxon>Priapulida</taxon>
        <taxon>Priapulimorpha</taxon>
        <taxon>Priapulimorphida</taxon>
        <taxon>Priapulidae</taxon>
        <taxon>Priapulus</taxon>
    </lineage>
</organism>
<evidence type="ECO:0000313" key="2">
    <source>
        <dbReference type="Proteomes" id="UP000695022"/>
    </source>
</evidence>
<feature type="compositionally biased region" description="Polar residues" evidence="1">
    <location>
        <begin position="120"/>
        <end position="131"/>
    </location>
</feature>
<gene>
    <name evidence="3" type="primary">LOC106807163</name>
</gene>
<proteinExistence type="predicted"/>
<accession>A0ABM1DY95</accession>
<dbReference type="GeneID" id="106807163"/>
<dbReference type="InterPro" id="IPR011009">
    <property type="entry name" value="Kinase-like_dom_sf"/>
</dbReference>
<protein>
    <submittedName>
        <fullName evidence="3">Uncharacterized protein LOC106807163</fullName>
    </submittedName>
</protein>
<name>A0ABM1DY95_PRICU</name>
<dbReference type="Proteomes" id="UP000695022">
    <property type="component" value="Unplaced"/>
</dbReference>
<feature type="region of interest" description="Disordered" evidence="1">
    <location>
        <begin position="109"/>
        <end position="141"/>
    </location>
</feature>